<evidence type="ECO:0000313" key="2">
    <source>
        <dbReference type="EMBL" id="SBT33630.1"/>
    </source>
</evidence>
<accession>A0A1A8YP21</accession>
<evidence type="ECO:0000313" key="4">
    <source>
        <dbReference type="Proteomes" id="UP000078555"/>
    </source>
</evidence>
<dbReference type="EMBL" id="FLRD01000052">
    <property type="protein sequence ID" value="SBT33259.1"/>
    <property type="molecule type" value="Genomic_DNA"/>
</dbReference>
<organism evidence="1 4">
    <name type="scientific">Plasmodium ovale wallikeri</name>
    <dbReference type="NCBI Taxonomy" id="864142"/>
    <lineage>
        <taxon>Eukaryota</taxon>
        <taxon>Sar</taxon>
        <taxon>Alveolata</taxon>
        <taxon>Apicomplexa</taxon>
        <taxon>Aconoidasida</taxon>
        <taxon>Haemosporida</taxon>
        <taxon>Plasmodiidae</taxon>
        <taxon>Plasmodium</taxon>
        <taxon>Plasmodium (Plasmodium)</taxon>
    </lineage>
</organism>
<dbReference type="EMBL" id="FLRE01000064">
    <property type="protein sequence ID" value="SBT33630.1"/>
    <property type="molecule type" value="Genomic_DNA"/>
</dbReference>
<dbReference type="Proteomes" id="UP000078550">
    <property type="component" value="Unassembled WGS sequence"/>
</dbReference>
<gene>
    <name evidence="1" type="ORF">POVWA1_016270</name>
    <name evidence="2" type="ORF">POVWA2_015770</name>
</gene>
<reference evidence="1" key="1">
    <citation type="submission" date="2016-05" db="EMBL/GenBank/DDBJ databases">
        <authorList>
            <person name="Lavstsen T."/>
            <person name="Jespersen J.S."/>
        </authorList>
    </citation>
    <scope>NUCLEOTIDE SEQUENCE [LARGE SCALE GENOMIC DNA]</scope>
</reference>
<keyword evidence="4" id="KW-1185">Reference proteome</keyword>
<evidence type="ECO:0000313" key="1">
    <source>
        <dbReference type="EMBL" id="SBT33259.1"/>
    </source>
</evidence>
<dbReference type="Proteomes" id="UP000078555">
    <property type="component" value="Unassembled WGS sequence"/>
</dbReference>
<sequence>MVEMKSRAICVYAMHACGWGRITLITDSGKIGNTLWMILLPQGLLLSPGCRRICTTDGERKIVKKLVNW</sequence>
<name>A0A1A8YP21_PLAOA</name>
<evidence type="ECO:0000313" key="3">
    <source>
        <dbReference type="Proteomes" id="UP000078550"/>
    </source>
</evidence>
<proteinExistence type="predicted"/>
<reference evidence="3 4" key="2">
    <citation type="submission" date="2016-05" db="EMBL/GenBank/DDBJ databases">
        <authorList>
            <person name="Naeem Raeece"/>
        </authorList>
    </citation>
    <scope>NUCLEOTIDE SEQUENCE [LARGE SCALE GENOMIC DNA]</scope>
</reference>
<dbReference type="AlphaFoldDB" id="A0A1A8YP21"/>
<protein>
    <submittedName>
        <fullName evidence="1">Uncharacterized protein</fullName>
    </submittedName>
</protein>